<accession>A0ABV1EF05</accession>
<evidence type="ECO:0000256" key="1">
    <source>
        <dbReference type="ARBA" id="ARBA00006738"/>
    </source>
</evidence>
<keyword evidence="4" id="KW-1185">Reference proteome</keyword>
<reference evidence="3 4" key="1">
    <citation type="submission" date="2024-04" db="EMBL/GenBank/DDBJ databases">
        <title>Human intestinal bacterial collection.</title>
        <authorList>
            <person name="Pauvert C."/>
            <person name="Hitch T.C.A."/>
            <person name="Clavel T."/>
        </authorList>
    </citation>
    <scope>NUCLEOTIDE SEQUENCE [LARGE SCALE GENOMIC DNA]</scope>
    <source>
        <strain evidence="3 4">CLA-AA-H141</strain>
    </source>
</reference>
<organism evidence="3 4">
    <name type="scientific">Coprococcus ammoniilyticus</name>
    <dbReference type="NCBI Taxonomy" id="2981785"/>
    <lineage>
        <taxon>Bacteria</taxon>
        <taxon>Bacillati</taxon>
        <taxon>Bacillota</taxon>
        <taxon>Clostridia</taxon>
        <taxon>Lachnospirales</taxon>
        <taxon>Lachnospiraceae</taxon>
        <taxon>Coprococcus</taxon>
    </lineage>
</organism>
<dbReference type="Gene3D" id="3.40.1350.10">
    <property type="match status" value="1"/>
</dbReference>
<dbReference type="SUPFAM" id="SSF52980">
    <property type="entry name" value="Restriction endonuclease-like"/>
    <property type="match status" value="1"/>
</dbReference>
<dbReference type="RefSeq" id="WP_262529549.1">
    <property type="nucleotide sequence ID" value="NZ_JBBNFM010000002.1"/>
</dbReference>
<dbReference type="Proteomes" id="UP001482186">
    <property type="component" value="Unassembled WGS sequence"/>
</dbReference>
<dbReference type="CDD" id="cd20736">
    <property type="entry name" value="PoNe_Nuclease"/>
    <property type="match status" value="1"/>
</dbReference>
<dbReference type="InterPro" id="IPR011335">
    <property type="entry name" value="Restrct_endonuc-II-like"/>
</dbReference>
<proteinExistence type="inferred from homology"/>
<comment type="similarity">
    <text evidence="1 2">Belongs to the UPF0102 family.</text>
</comment>
<evidence type="ECO:0000256" key="2">
    <source>
        <dbReference type="HAMAP-Rule" id="MF_00048"/>
    </source>
</evidence>
<evidence type="ECO:0000313" key="3">
    <source>
        <dbReference type="EMBL" id="MEQ2453150.1"/>
    </source>
</evidence>
<name>A0ABV1EF05_9FIRM</name>
<dbReference type="PANTHER" id="PTHR34039:SF1">
    <property type="entry name" value="UPF0102 PROTEIN YRAN"/>
    <property type="match status" value="1"/>
</dbReference>
<dbReference type="NCBIfam" id="TIGR00252">
    <property type="entry name" value="YraN family protein"/>
    <property type="match status" value="1"/>
</dbReference>
<sequence length="123" mass="14375">MDHYNTRKKGTEYEEMAASYLKDAGYQILARNYRVASGEIDLIVSKDGYLIFVEVKYRSNSRYGSPEAAVTPVKQRQISRVALYYMKRYGYDPYNTPVRFDVVAVAENEIHHMKDAFPYQGYY</sequence>
<gene>
    <name evidence="3" type="ORF">AAAT04_03695</name>
</gene>
<dbReference type="Pfam" id="PF02021">
    <property type="entry name" value="UPF0102"/>
    <property type="match status" value="1"/>
</dbReference>
<dbReference type="EMBL" id="JBBNFM010000002">
    <property type="protein sequence ID" value="MEQ2453150.1"/>
    <property type="molecule type" value="Genomic_DNA"/>
</dbReference>
<dbReference type="InterPro" id="IPR011856">
    <property type="entry name" value="tRNA_endonuc-like_dom_sf"/>
</dbReference>
<dbReference type="PANTHER" id="PTHR34039">
    <property type="entry name" value="UPF0102 PROTEIN YRAN"/>
    <property type="match status" value="1"/>
</dbReference>
<dbReference type="NCBIfam" id="NF009150">
    <property type="entry name" value="PRK12497.1-3"/>
    <property type="match status" value="1"/>
</dbReference>
<comment type="caution">
    <text evidence="3">The sequence shown here is derived from an EMBL/GenBank/DDBJ whole genome shotgun (WGS) entry which is preliminary data.</text>
</comment>
<dbReference type="InterPro" id="IPR003509">
    <property type="entry name" value="UPF0102_YraN-like"/>
</dbReference>
<evidence type="ECO:0000313" key="4">
    <source>
        <dbReference type="Proteomes" id="UP001482186"/>
    </source>
</evidence>
<dbReference type="HAMAP" id="MF_00048">
    <property type="entry name" value="UPF0102"/>
    <property type="match status" value="1"/>
</dbReference>
<protein>
    <recommendedName>
        <fullName evidence="2">UPF0102 protein AAAT04_03695</fullName>
    </recommendedName>
</protein>